<evidence type="ECO:0000256" key="2">
    <source>
        <dbReference type="SAM" id="MobiDB-lite"/>
    </source>
</evidence>
<evidence type="ECO:0000256" key="1">
    <source>
        <dbReference type="SAM" id="Coils"/>
    </source>
</evidence>
<keyword evidence="1" id="KW-0175">Coiled coil</keyword>
<accession>A0AAD3DAF3</accession>
<feature type="coiled-coil region" evidence="1">
    <location>
        <begin position="266"/>
        <end position="297"/>
    </location>
</feature>
<name>A0AAD3DAF3_9STRA</name>
<dbReference type="AlphaFoldDB" id="A0AAD3DAF3"/>
<dbReference type="Proteomes" id="UP001054902">
    <property type="component" value="Unassembled WGS sequence"/>
</dbReference>
<evidence type="ECO:0000313" key="3">
    <source>
        <dbReference type="EMBL" id="GFH60412.1"/>
    </source>
</evidence>
<keyword evidence="4" id="KW-1185">Reference proteome</keyword>
<proteinExistence type="predicted"/>
<evidence type="ECO:0000313" key="4">
    <source>
        <dbReference type="Proteomes" id="UP001054902"/>
    </source>
</evidence>
<reference evidence="3 4" key="1">
    <citation type="journal article" date="2021" name="Sci. Rep.">
        <title>The genome of the diatom Chaetoceros tenuissimus carries an ancient integrated fragment of an extant virus.</title>
        <authorList>
            <person name="Hongo Y."/>
            <person name="Kimura K."/>
            <person name="Takaki Y."/>
            <person name="Yoshida Y."/>
            <person name="Baba S."/>
            <person name="Kobayashi G."/>
            <person name="Nagasaki K."/>
            <person name="Hano T."/>
            <person name="Tomaru Y."/>
        </authorList>
    </citation>
    <scope>NUCLEOTIDE SEQUENCE [LARGE SCALE GENOMIC DNA]</scope>
    <source>
        <strain evidence="3 4">NIES-3715</strain>
    </source>
</reference>
<feature type="compositionally biased region" description="Acidic residues" evidence="2">
    <location>
        <begin position="418"/>
        <end position="434"/>
    </location>
</feature>
<feature type="region of interest" description="Disordered" evidence="2">
    <location>
        <begin position="16"/>
        <end position="44"/>
    </location>
</feature>
<feature type="region of interest" description="Disordered" evidence="2">
    <location>
        <begin position="417"/>
        <end position="450"/>
    </location>
</feature>
<comment type="caution">
    <text evidence="3">The sequence shown here is derived from an EMBL/GenBank/DDBJ whole genome shotgun (WGS) entry which is preliminary data.</text>
</comment>
<gene>
    <name evidence="3" type="ORF">CTEN210_16889</name>
</gene>
<protein>
    <submittedName>
        <fullName evidence="3">Uncharacterized protein</fullName>
    </submittedName>
</protein>
<sequence length="450" mass="51638">MIKTYAKIPKGSRLTRQFSSKIDLKKSQNSNTPPNPQPFVKVRLQPGESDPLSKIYKKPENPLYRPKWRNNAQIISAEDFAARPKVSFDEQFDSMHDAMVVLSWLDENQRQDIYQAYLTLMMEQEKEFKTTSHEYVMRVIAEKFNLTPERVAAVVQNCHDEEQAAKDGKLCDDKMAKYVDAKIKEHIANAYMAYGEVNPNQYVESPTAVADIGGESNDYVRVEDLYDVDDLTQKAILREKGEAQLLIDEKIYIEDVNNATITSKANSDTLKLIEKANSELKEVKEAIQRNADSLEYALPDNGVIEDEEGTTTEAERRPRWKFVAQTVNVREQKKVGKKSRRGAKLQKHQMKDNTLVEEDGELRLATVEEVSQTPWGPEMCVNEKIYRGVKTAWLNRKEKKEQYGWGRVPENMKVKMEEEVEEEVANENEEETPAEDASANTDGEDNKEDK</sequence>
<dbReference type="EMBL" id="BLLK01000069">
    <property type="protein sequence ID" value="GFH60412.1"/>
    <property type="molecule type" value="Genomic_DNA"/>
</dbReference>
<organism evidence="3 4">
    <name type="scientific">Chaetoceros tenuissimus</name>
    <dbReference type="NCBI Taxonomy" id="426638"/>
    <lineage>
        <taxon>Eukaryota</taxon>
        <taxon>Sar</taxon>
        <taxon>Stramenopiles</taxon>
        <taxon>Ochrophyta</taxon>
        <taxon>Bacillariophyta</taxon>
        <taxon>Coscinodiscophyceae</taxon>
        <taxon>Chaetocerotophycidae</taxon>
        <taxon>Chaetocerotales</taxon>
        <taxon>Chaetocerotaceae</taxon>
        <taxon>Chaetoceros</taxon>
    </lineage>
</organism>